<evidence type="ECO:0000313" key="3">
    <source>
        <dbReference type="Proteomes" id="UP001501295"/>
    </source>
</evidence>
<keyword evidence="1" id="KW-1133">Transmembrane helix</keyword>
<feature type="transmembrane region" description="Helical" evidence="1">
    <location>
        <begin position="133"/>
        <end position="152"/>
    </location>
</feature>
<dbReference type="Proteomes" id="UP001501295">
    <property type="component" value="Unassembled WGS sequence"/>
</dbReference>
<keyword evidence="1" id="KW-0472">Membrane</keyword>
<keyword evidence="1" id="KW-0812">Transmembrane</keyword>
<organism evidence="2 3">
    <name type="scientific">Frondihabitans cladoniiphilus</name>
    <dbReference type="NCBI Taxonomy" id="715785"/>
    <lineage>
        <taxon>Bacteria</taxon>
        <taxon>Bacillati</taxon>
        <taxon>Actinomycetota</taxon>
        <taxon>Actinomycetes</taxon>
        <taxon>Micrococcales</taxon>
        <taxon>Microbacteriaceae</taxon>
        <taxon>Frondihabitans</taxon>
    </lineage>
</organism>
<reference evidence="3" key="1">
    <citation type="journal article" date="2019" name="Int. J. Syst. Evol. Microbiol.">
        <title>The Global Catalogue of Microorganisms (GCM) 10K type strain sequencing project: providing services to taxonomists for standard genome sequencing and annotation.</title>
        <authorList>
            <consortium name="The Broad Institute Genomics Platform"/>
            <consortium name="The Broad Institute Genome Sequencing Center for Infectious Disease"/>
            <person name="Wu L."/>
            <person name="Ma J."/>
        </authorList>
    </citation>
    <scope>NUCLEOTIDE SEQUENCE [LARGE SCALE GENOMIC DNA]</scope>
    <source>
        <strain evidence="3">JCM 18956</strain>
    </source>
</reference>
<dbReference type="RefSeq" id="WP_345374834.1">
    <property type="nucleotide sequence ID" value="NZ_BAABLM010000002.1"/>
</dbReference>
<evidence type="ECO:0000313" key="2">
    <source>
        <dbReference type="EMBL" id="GAA4671595.1"/>
    </source>
</evidence>
<gene>
    <name evidence="2" type="ORF">GCM10025780_14300</name>
</gene>
<name>A0ABP8VSM0_9MICO</name>
<protein>
    <submittedName>
        <fullName evidence="2">Uncharacterized protein</fullName>
    </submittedName>
</protein>
<feature type="transmembrane region" description="Helical" evidence="1">
    <location>
        <begin position="53"/>
        <end position="78"/>
    </location>
</feature>
<evidence type="ECO:0000256" key="1">
    <source>
        <dbReference type="SAM" id="Phobius"/>
    </source>
</evidence>
<feature type="transmembrane region" description="Helical" evidence="1">
    <location>
        <begin position="90"/>
        <end position="113"/>
    </location>
</feature>
<accession>A0ABP8VSM0</accession>
<sequence>MTASASSESVLATSPSRGVFIGRVALIVFGAALTLLGAYVMMTTVKPKNIVGVITWLIGALILHDGIISPIVVGIGIGLKRVGRRIPASVLWIVQGAVFVGSVFTLVVVPEIIRKAKIPKNYTVLPFDYAPRLAILWGVIVVLTAVVIVVVLRVRRRSPVDHTPAA</sequence>
<keyword evidence="3" id="KW-1185">Reference proteome</keyword>
<comment type="caution">
    <text evidence="2">The sequence shown here is derived from an EMBL/GenBank/DDBJ whole genome shotgun (WGS) entry which is preliminary data.</text>
</comment>
<dbReference type="EMBL" id="BAABLM010000002">
    <property type="protein sequence ID" value="GAA4671595.1"/>
    <property type="molecule type" value="Genomic_DNA"/>
</dbReference>
<feature type="transmembrane region" description="Helical" evidence="1">
    <location>
        <begin position="20"/>
        <end position="41"/>
    </location>
</feature>
<proteinExistence type="predicted"/>